<evidence type="ECO:0000313" key="4">
    <source>
        <dbReference type="Proteomes" id="UP000677082"/>
    </source>
</evidence>
<accession>A0A919W3B7</accession>
<dbReference type="PANTHER" id="PTHR43244">
    <property type="match status" value="1"/>
</dbReference>
<dbReference type="Proteomes" id="UP000677082">
    <property type="component" value="Unassembled WGS sequence"/>
</dbReference>
<comment type="caution">
    <text evidence="3">The sequence shown here is derived from an EMBL/GenBank/DDBJ whole genome shotgun (WGS) entry which is preliminary data.</text>
</comment>
<dbReference type="InterPro" id="IPR036661">
    <property type="entry name" value="Luciferase-like_sf"/>
</dbReference>
<dbReference type="PANTHER" id="PTHR43244:SF1">
    <property type="entry name" value="5,10-METHYLENETETRAHYDROMETHANOPTERIN REDUCTASE"/>
    <property type="match status" value="1"/>
</dbReference>
<evidence type="ECO:0000313" key="3">
    <source>
        <dbReference type="EMBL" id="GIM92614.1"/>
    </source>
</evidence>
<keyword evidence="1" id="KW-0560">Oxidoreductase</keyword>
<gene>
    <name evidence="3" type="ORF">Ato02nite_044070</name>
</gene>
<dbReference type="RefSeq" id="WP_213008470.1">
    <property type="nucleotide sequence ID" value="NZ_BOQN01000058.1"/>
</dbReference>
<keyword evidence="4" id="KW-1185">Reference proteome</keyword>
<organism evidence="3 4">
    <name type="scientific">Paractinoplanes toevensis</name>
    <dbReference type="NCBI Taxonomy" id="571911"/>
    <lineage>
        <taxon>Bacteria</taxon>
        <taxon>Bacillati</taxon>
        <taxon>Actinomycetota</taxon>
        <taxon>Actinomycetes</taxon>
        <taxon>Micromonosporales</taxon>
        <taxon>Micromonosporaceae</taxon>
        <taxon>Paractinoplanes</taxon>
    </lineage>
</organism>
<dbReference type="InterPro" id="IPR050564">
    <property type="entry name" value="F420-G6PD/mer"/>
</dbReference>
<dbReference type="Pfam" id="PF00296">
    <property type="entry name" value="Bac_luciferase"/>
    <property type="match status" value="1"/>
</dbReference>
<dbReference type="Gene3D" id="3.20.20.30">
    <property type="entry name" value="Luciferase-like domain"/>
    <property type="match status" value="1"/>
</dbReference>
<feature type="domain" description="Luciferase-like" evidence="2">
    <location>
        <begin position="1"/>
        <end position="225"/>
    </location>
</feature>
<proteinExistence type="predicted"/>
<evidence type="ECO:0000259" key="2">
    <source>
        <dbReference type="Pfam" id="PF00296"/>
    </source>
</evidence>
<dbReference type="EMBL" id="BOQN01000058">
    <property type="protein sequence ID" value="GIM92614.1"/>
    <property type="molecule type" value="Genomic_DNA"/>
</dbReference>
<dbReference type="AlphaFoldDB" id="A0A919W3B7"/>
<dbReference type="InterPro" id="IPR011251">
    <property type="entry name" value="Luciferase-like_dom"/>
</dbReference>
<dbReference type="GO" id="GO:0004497">
    <property type="term" value="F:monooxygenase activity"/>
    <property type="evidence" value="ECO:0007669"/>
    <property type="project" value="UniProtKB-KW"/>
</dbReference>
<protein>
    <submittedName>
        <fullName evidence="3">Monooxygenase</fullName>
    </submittedName>
</protein>
<evidence type="ECO:0000256" key="1">
    <source>
        <dbReference type="ARBA" id="ARBA00023002"/>
    </source>
</evidence>
<dbReference type="GO" id="GO:0016705">
    <property type="term" value="F:oxidoreductase activity, acting on paired donors, with incorporation or reduction of molecular oxygen"/>
    <property type="evidence" value="ECO:0007669"/>
    <property type="project" value="InterPro"/>
</dbReference>
<keyword evidence="3" id="KW-0503">Monooxygenase</keyword>
<sequence>MEIGIGLPAHVPGATGSQLVEWASRSEARGFASLAAIDRLVFDNYEPLVALAAAAAVTSRIRLVTAVVIAPSRANPAVLAKQVASLNLLSGGRLTLGLAPGGRADDYLTSPVPFRGRGKAFDTMLTEMSEVWTGAGGIGPLGEVRPRLILGGFAPRSFRRAARWGDGWIGGANGPEGAGYGRMNAHQAWQEAGRTDRPWVQALVYFGLGSTGADDVRRYLDLYYAFSSEVAAQVMGAAITGAAALPAALETYAAAGVDELIMLPASADPAQVELLADVLDDRLAGVAP</sequence>
<reference evidence="3 4" key="1">
    <citation type="submission" date="2021-03" db="EMBL/GenBank/DDBJ databases">
        <title>Whole genome shotgun sequence of Actinoplanes toevensis NBRC 105298.</title>
        <authorList>
            <person name="Komaki H."/>
            <person name="Tamura T."/>
        </authorList>
    </citation>
    <scope>NUCLEOTIDE SEQUENCE [LARGE SCALE GENOMIC DNA]</scope>
    <source>
        <strain evidence="3 4">NBRC 105298</strain>
    </source>
</reference>
<name>A0A919W3B7_9ACTN</name>
<dbReference type="SUPFAM" id="SSF51679">
    <property type="entry name" value="Bacterial luciferase-like"/>
    <property type="match status" value="1"/>
</dbReference>